<dbReference type="CDD" id="cd10549">
    <property type="entry name" value="MtMvhB_like"/>
    <property type="match status" value="1"/>
</dbReference>
<keyword evidence="2 10" id="KW-0004">4Fe-4S</keyword>
<dbReference type="PROSITE" id="PS00198">
    <property type="entry name" value="4FE4S_FER_1"/>
    <property type="match status" value="2"/>
</dbReference>
<dbReference type="InterPro" id="IPR010207">
    <property type="entry name" value="Elect_transpt_cplx_RnfB/RsxB"/>
</dbReference>
<dbReference type="Pfam" id="PF12838">
    <property type="entry name" value="Fer4_7"/>
    <property type="match status" value="2"/>
</dbReference>
<accession>A0A6A7WDC9</accession>
<sequence>MNFIMIAVLVLGAIALIAALVLFVVSKKFAVDEDPRLGQVGEILPGANCGGCGFAGCSGMAAALVKGADAGSIEGLMCPVGGADVMGKVADLLGIAVANTDPKVAVVRCNGSCEHRPRIAEYDGLHTCAAMNSCGAGETGCGFGCLGCGDCVAACQFGAISINPETGLPEVDVEKCTGCGACAKACPRHIIELRKKGPKGRRVYVQCVNHDKGAVAKKACSVACIGCGKCQKVCKFDAITIENNVAYVDFNKCRMCTKCVDECPTGALVKVNFPVKKAKPADAAPVEAPAAPKAETSEVKKEEQA</sequence>
<reference evidence="14 15" key="1">
    <citation type="submission" date="2019-09" db="EMBL/GenBank/DDBJ databases">
        <title>Distinct polysaccharide growth profiles of human intestinal Prevotella copri isolates.</title>
        <authorList>
            <person name="Fehlner-Peach H."/>
            <person name="Magnabosco C."/>
            <person name="Raghavan V."/>
            <person name="Scher J.U."/>
            <person name="Tett A."/>
            <person name="Cox L.M."/>
            <person name="Gottsegen C."/>
            <person name="Watters A."/>
            <person name="Wiltshire- Gordon J.D."/>
            <person name="Segata N."/>
            <person name="Bonneau R."/>
            <person name="Littman D.R."/>
        </authorList>
    </citation>
    <scope>NUCLEOTIDE SEQUENCE [LARGE SCALE GENOMIC DNA]</scope>
    <source>
        <strain evidence="15">iAQ1173</strain>
    </source>
</reference>
<feature type="compositionally biased region" description="Basic and acidic residues" evidence="11">
    <location>
        <begin position="295"/>
        <end position="305"/>
    </location>
</feature>
<comment type="subunit">
    <text evidence="10">The complex is composed of six subunits: RnfA, RnfB, RnfC, RnfD, RnfE and RnfG.</text>
</comment>
<dbReference type="RefSeq" id="WP_158464024.1">
    <property type="nucleotide sequence ID" value="NZ_VZAD01000079.1"/>
</dbReference>
<feature type="binding site" evidence="10">
    <location>
        <position position="49"/>
    </location>
    <ligand>
        <name>[4Fe-4S] cluster</name>
        <dbReference type="ChEBI" id="CHEBI:49883"/>
        <label>1</label>
    </ligand>
</feature>
<dbReference type="EMBL" id="VZAD01000079">
    <property type="protein sequence ID" value="MQP12415.1"/>
    <property type="molecule type" value="Genomic_DNA"/>
</dbReference>
<feature type="binding site" evidence="10">
    <location>
        <position position="57"/>
    </location>
    <ligand>
        <name>[4Fe-4S] cluster</name>
        <dbReference type="ChEBI" id="CHEBI:49883"/>
        <label>1</label>
    </ligand>
</feature>
<evidence type="ECO:0000256" key="10">
    <source>
        <dbReference type="HAMAP-Rule" id="MF_00463"/>
    </source>
</evidence>
<evidence type="ECO:0000256" key="4">
    <source>
        <dbReference type="ARBA" id="ARBA00022737"/>
    </source>
</evidence>
<feature type="binding site" evidence="10">
    <location>
        <position position="145"/>
    </location>
    <ligand>
        <name>[4Fe-4S] cluster</name>
        <dbReference type="ChEBI" id="CHEBI:49883"/>
        <label>2</label>
    </ligand>
</feature>
<feature type="region of interest" description="Disordered" evidence="11">
    <location>
        <begin position="280"/>
        <end position="305"/>
    </location>
</feature>
<dbReference type="Proteomes" id="UP000384372">
    <property type="component" value="Unassembled WGS sequence"/>
</dbReference>
<dbReference type="Pfam" id="PF04060">
    <property type="entry name" value="FeS"/>
    <property type="match status" value="1"/>
</dbReference>
<dbReference type="GO" id="GO:0051539">
    <property type="term" value="F:4 iron, 4 sulfur cluster binding"/>
    <property type="evidence" value="ECO:0007669"/>
    <property type="project" value="UniProtKB-UniRule"/>
</dbReference>
<organism evidence="14 15">
    <name type="scientific">Segatella copri</name>
    <dbReference type="NCBI Taxonomy" id="165179"/>
    <lineage>
        <taxon>Bacteria</taxon>
        <taxon>Pseudomonadati</taxon>
        <taxon>Bacteroidota</taxon>
        <taxon>Bacteroidia</taxon>
        <taxon>Bacteroidales</taxon>
        <taxon>Prevotellaceae</taxon>
        <taxon>Segatella</taxon>
    </lineage>
</organism>
<comment type="similarity">
    <text evidence="10">Belongs to the 4Fe4S bacterial-type ferredoxin family. RnfB subfamily.</text>
</comment>
<feature type="domain" description="4Fe-4S ferredoxin-type" evidence="12">
    <location>
        <begin position="213"/>
        <end position="243"/>
    </location>
</feature>
<feature type="region of interest" description="Hydrophobic" evidence="10">
    <location>
        <begin position="1"/>
        <end position="26"/>
    </location>
</feature>
<evidence type="ECO:0000259" key="13">
    <source>
        <dbReference type="PROSITE" id="PS51656"/>
    </source>
</evidence>
<dbReference type="PANTHER" id="PTHR43560">
    <property type="entry name" value="ION-TRANSLOCATING OXIDOREDUCTASE COMPLEX SUBUNIT B"/>
    <property type="match status" value="1"/>
</dbReference>
<feature type="binding site" evidence="10">
    <location>
        <position position="179"/>
    </location>
    <ligand>
        <name>[4Fe-4S] cluster</name>
        <dbReference type="ChEBI" id="CHEBI:49883"/>
        <label>3</label>
    </ligand>
</feature>
<dbReference type="GO" id="GO:0009055">
    <property type="term" value="F:electron transfer activity"/>
    <property type="evidence" value="ECO:0007669"/>
    <property type="project" value="InterPro"/>
</dbReference>
<feature type="binding site" evidence="10">
    <location>
        <position position="176"/>
    </location>
    <ligand>
        <name>[4Fe-4S] cluster</name>
        <dbReference type="ChEBI" id="CHEBI:49883"/>
        <label>3</label>
    </ligand>
</feature>
<comment type="subcellular location">
    <subcellularLocation>
        <location evidence="10">Cell membrane</location>
    </subcellularLocation>
</comment>
<keyword evidence="8 10" id="KW-0411">Iron-sulfur</keyword>
<comment type="caution">
    <text evidence="14">The sequence shown here is derived from an EMBL/GenBank/DDBJ whole genome shotgun (WGS) entry which is preliminary data.</text>
</comment>
<feature type="binding site" evidence="10">
    <location>
        <position position="151"/>
    </location>
    <ligand>
        <name>[4Fe-4S] cluster</name>
        <dbReference type="ChEBI" id="CHEBI:49883"/>
        <label>2</label>
    </ligand>
</feature>
<evidence type="ECO:0000256" key="11">
    <source>
        <dbReference type="SAM" id="MobiDB-lite"/>
    </source>
</evidence>
<feature type="binding site" evidence="10">
    <location>
        <position position="141"/>
    </location>
    <ligand>
        <name>[4Fe-4S] cluster</name>
        <dbReference type="ChEBI" id="CHEBI:49883"/>
        <label>2</label>
    </ligand>
</feature>
<evidence type="ECO:0000256" key="3">
    <source>
        <dbReference type="ARBA" id="ARBA00022723"/>
    </source>
</evidence>
<dbReference type="PROSITE" id="PS51656">
    <property type="entry name" value="4FE4S"/>
    <property type="match status" value="1"/>
</dbReference>
<evidence type="ECO:0000256" key="2">
    <source>
        <dbReference type="ARBA" id="ARBA00022485"/>
    </source>
</evidence>
<feature type="binding site" evidence="10">
    <location>
        <position position="182"/>
    </location>
    <ligand>
        <name>[4Fe-4S] cluster</name>
        <dbReference type="ChEBI" id="CHEBI:49883"/>
        <label>3</label>
    </ligand>
</feature>
<dbReference type="NCBIfam" id="NF005504">
    <property type="entry name" value="PRK07118.1-3"/>
    <property type="match status" value="1"/>
</dbReference>
<feature type="domain" description="4Fe-4S ferredoxin-type" evidence="12">
    <location>
        <begin position="145"/>
        <end position="165"/>
    </location>
</feature>
<keyword evidence="9 10" id="KW-0472">Membrane</keyword>
<feature type="binding site" evidence="10">
    <location>
        <position position="186"/>
    </location>
    <ligand>
        <name>[4Fe-4S] cluster</name>
        <dbReference type="ChEBI" id="CHEBI:49883"/>
        <label>2</label>
    </ligand>
</feature>
<gene>
    <name evidence="10" type="primary">rnfB</name>
    <name evidence="14" type="ORF">F7D20_10720</name>
</gene>
<name>A0A6A7WDC9_9BACT</name>
<feature type="domain" description="4Fe-4S ferredoxin-type" evidence="12">
    <location>
        <begin position="167"/>
        <end position="196"/>
    </location>
</feature>
<keyword evidence="3 10" id="KW-0479">Metal-binding</keyword>
<dbReference type="SUPFAM" id="SSF54862">
    <property type="entry name" value="4Fe-4S ferredoxins"/>
    <property type="match status" value="1"/>
</dbReference>
<dbReference type="Gene3D" id="3.30.70.20">
    <property type="match status" value="2"/>
</dbReference>
<keyword evidence="7 10" id="KW-0408">Iron</keyword>
<dbReference type="AlphaFoldDB" id="A0A6A7WDC9"/>
<dbReference type="OrthoDB" id="9789936at2"/>
<evidence type="ECO:0000256" key="6">
    <source>
        <dbReference type="ARBA" id="ARBA00022982"/>
    </source>
</evidence>
<evidence type="ECO:0000256" key="5">
    <source>
        <dbReference type="ARBA" id="ARBA00022967"/>
    </source>
</evidence>
<evidence type="ECO:0000259" key="12">
    <source>
        <dbReference type="PROSITE" id="PS51379"/>
    </source>
</evidence>
<evidence type="ECO:0000256" key="7">
    <source>
        <dbReference type="ARBA" id="ARBA00023004"/>
    </source>
</evidence>
<evidence type="ECO:0000256" key="8">
    <source>
        <dbReference type="ARBA" id="ARBA00023014"/>
    </source>
</evidence>
<dbReference type="GO" id="GO:0022900">
    <property type="term" value="P:electron transport chain"/>
    <property type="evidence" value="ECO:0007669"/>
    <property type="project" value="UniProtKB-UniRule"/>
</dbReference>
<dbReference type="PANTHER" id="PTHR43560:SF1">
    <property type="entry name" value="ION-TRANSLOCATING OXIDOREDUCTASE COMPLEX SUBUNIT B"/>
    <property type="match status" value="1"/>
</dbReference>
<dbReference type="GO" id="GO:0046872">
    <property type="term" value="F:metal ion binding"/>
    <property type="evidence" value="ECO:0007669"/>
    <property type="project" value="UniProtKB-KW"/>
</dbReference>
<comment type="cofactor">
    <cofactor evidence="10">
        <name>[4Fe-4S] cluster</name>
        <dbReference type="ChEBI" id="CHEBI:49883"/>
    </cofactor>
    <text evidence="10">Binds 3 [4Fe-4S] clusters.</text>
</comment>
<dbReference type="Gene3D" id="1.10.15.40">
    <property type="entry name" value="Electron transport complex subunit B, putative Fe-S cluster"/>
    <property type="match status" value="1"/>
</dbReference>
<evidence type="ECO:0000256" key="1">
    <source>
        <dbReference type="ARBA" id="ARBA00022448"/>
    </source>
</evidence>
<keyword evidence="15" id="KW-1185">Reference proteome</keyword>
<keyword evidence="10" id="KW-1003">Cell membrane</keyword>
<keyword evidence="4 10" id="KW-0677">Repeat</keyword>
<dbReference type="InterPro" id="IPR017896">
    <property type="entry name" value="4Fe4S_Fe-S-bd"/>
</dbReference>
<feature type="binding site" evidence="10">
    <location>
        <position position="148"/>
    </location>
    <ligand>
        <name>[4Fe-4S] cluster</name>
        <dbReference type="ChEBI" id="CHEBI:49883"/>
        <label>2</label>
    </ligand>
</feature>
<dbReference type="GO" id="GO:0005886">
    <property type="term" value="C:plasma membrane"/>
    <property type="evidence" value="ECO:0007669"/>
    <property type="project" value="UniProtKB-SubCell"/>
</dbReference>
<evidence type="ECO:0000313" key="14">
    <source>
        <dbReference type="EMBL" id="MQP12415.1"/>
    </source>
</evidence>
<dbReference type="HAMAP" id="MF_00463">
    <property type="entry name" value="RsxB_RnfB"/>
    <property type="match status" value="1"/>
</dbReference>
<keyword evidence="5 10" id="KW-1278">Translocase</keyword>
<dbReference type="PROSITE" id="PS51379">
    <property type="entry name" value="4FE4S_FER_2"/>
    <property type="match status" value="4"/>
</dbReference>
<feature type="domain" description="4Fe-4S ferredoxin-type" evidence="12">
    <location>
        <begin position="244"/>
        <end position="273"/>
    </location>
</feature>
<dbReference type="InterPro" id="IPR017900">
    <property type="entry name" value="4Fe4S_Fe_S_CS"/>
</dbReference>
<comment type="function">
    <text evidence="10">Part of a membrane-bound complex that couples electron transfer with translocation of ions across the membrane.</text>
</comment>
<feature type="binding site" evidence="10">
    <location>
        <position position="52"/>
    </location>
    <ligand>
        <name>[4Fe-4S] cluster</name>
        <dbReference type="ChEBI" id="CHEBI:49883"/>
        <label>1</label>
    </ligand>
</feature>
<feature type="binding site" evidence="10">
    <location>
        <position position="155"/>
    </location>
    <ligand>
        <name>[4Fe-4S] cluster</name>
        <dbReference type="ChEBI" id="CHEBI:49883"/>
        <label>3</label>
    </ligand>
</feature>
<feature type="compositionally biased region" description="Low complexity" evidence="11">
    <location>
        <begin position="281"/>
        <end position="294"/>
    </location>
</feature>
<keyword evidence="1 10" id="KW-0813">Transport</keyword>
<dbReference type="EC" id="7.-.-.-" evidence="10"/>
<dbReference type="InterPro" id="IPR007202">
    <property type="entry name" value="4Fe-4S_dom"/>
</dbReference>
<keyword evidence="6 10" id="KW-0249">Electron transport</keyword>
<proteinExistence type="inferred from homology"/>
<feature type="binding site" evidence="10">
    <location>
        <position position="78"/>
    </location>
    <ligand>
        <name>[4Fe-4S] cluster</name>
        <dbReference type="ChEBI" id="CHEBI:49883"/>
        <label>1</label>
    </ligand>
</feature>
<feature type="domain" description="4Fe-4S" evidence="13">
    <location>
        <begin position="32"/>
        <end position="95"/>
    </location>
</feature>
<protein>
    <recommendedName>
        <fullName evidence="10">Ion-translocating oxidoreductase complex subunit B</fullName>
        <ecNumber evidence="10">7.-.-.-</ecNumber>
    </recommendedName>
    <alternativeName>
        <fullName evidence="10">Rnf electron transport complex subunit B</fullName>
    </alternativeName>
</protein>
<dbReference type="InterPro" id="IPR050395">
    <property type="entry name" value="4Fe4S_Ferredoxin_RnfB"/>
</dbReference>
<evidence type="ECO:0000256" key="9">
    <source>
        <dbReference type="ARBA" id="ARBA00023136"/>
    </source>
</evidence>
<evidence type="ECO:0000313" key="15">
    <source>
        <dbReference type="Proteomes" id="UP000384372"/>
    </source>
</evidence>